<reference evidence="1" key="1">
    <citation type="submission" date="2023-07" db="EMBL/GenBank/DDBJ databases">
        <title>Genomic Encyclopedia of Type Strains, Phase IV (KMG-IV): sequencing the most valuable type-strain genomes for metagenomic binning, comparative biology and taxonomic classification.</title>
        <authorList>
            <person name="Goeker M."/>
        </authorList>
    </citation>
    <scope>NUCLEOTIDE SEQUENCE</scope>
    <source>
        <strain evidence="1">DSM 26174</strain>
    </source>
</reference>
<keyword evidence="2" id="KW-1185">Reference proteome</keyword>
<dbReference type="Proteomes" id="UP001185092">
    <property type="component" value="Unassembled WGS sequence"/>
</dbReference>
<proteinExistence type="predicted"/>
<organism evidence="1 2">
    <name type="scientific">Aureibacter tunicatorum</name>
    <dbReference type="NCBI Taxonomy" id="866807"/>
    <lineage>
        <taxon>Bacteria</taxon>
        <taxon>Pseudomonadati</taxon>
        <taxon>Bacteroidota</taxon>
        <taxon>Cytophagia</taxon>
        <taxon>Cytophagales</taxon>
        <taxon>Persicobacteraceae</taxon>
        <taxon>Aureibacter</taxon>
    </lineage>
</organism>
<gene>
    <name evidence="1" type="ORF">HNQ88_001926</name>
</gene>
<evidence type="ECO:0000313" key="1">
    <source>
        <dbReference type="EMBL" id="MDR6238889.1"/>
    </source>
</evidence>
<protein>
    <submittedName>
        <fullName evidence="1">Uncharacterized protein</fullName>
    </submittedName>
</protein>
<comment type="caution">
    <text evidence="1">The sequence shown here is derived from an EMBL/GenBank/DDBJ whole genome shotgun (WGS) entry which is preliminary data.</text>
</comment>
<evidence type="ECO:0000313" key="2">
    <source>
        <dbReference type="Proteomes" id="UP001185092"/>
    </source>
</evidence>
<dbReference type="EMBL" id="JAVDQD010000002">
    <property type="protein sequence ID" value="MDR6238889.1"/>
    <property type="molecule type" value="Genomic_DNA"/>
</dbReference>
<accession>A0AAE3XN14</accession>
<dbReference type="RefSeq" id="WP_309938394.1">
    <property type="nucleotide sequence ID" value="NZ_AP025305.1"/>
</dbReference>
<dbReference type="AlphaFoldDB" id="A0AAE3XN14"/>
<name>A0AAE3XN14_9BACT</name>
<sequence length="93" mass="10785">MNIKTHLLEIQKEILRSLSKNKKELISELLIATSRLSSLLQLNCFEDFQNQLEGIDLEDIFCESEFGEIRLFNSETQISESRIATINDLKKII</sequence>